<evidence type="ECO:0000256" key="1">
    <source>
        <dbReference type="SAM" id="Coils"/>
    </source>
</evidence>
<dbReference type="EnsemblMetazoa" id="XM_026441479">
    <property type="protein sequence ID" value="XP_026297264"/>
    <property type="gene ID" value="LOC100577805"/>
</dbReference>
<accession>A0A8B8H2I7</accession>
<sequence length="272" mass="33325">MDKCLTIFTKKYVGIEKRIDQDFYSRKKILIEKLKLFCHLIENNARQHLKKDTIWDKNDKLCDIEEAKHEMIQRENLLHKENLNFKQFQRNVELELEAIKLAKKNIEENLKETLRKRTEEFSSKILDANLKNKIKVKSMEMEIEKFDLRLKSNHETNQLEINDLYKKRYKMKKLYLDEMVKYDKDIESLYTYKSTLLTEKDCINNEYAIIQDQLITQRNLYKQLKEEQELNEKKAFLERIENFRRNHAAKIIQQNWKLYYMRVSMRKKKGRK</sequence>
<feature type="coiled-coil region" evidence="1">
    <location>
        <begin position="89"/>
        <end position="116"/>
    </location>
</feature>
<dbReference type="OrthoDB" id="536093at2759"/>
<dbReference type="EnsemblMetazoa" id="XM_026441478">
    <property type="protein sequence ID" value="XP_026297263"/>
    <property type="gene ID" value="LOC100577805"/>
</dbReference>
<keyword evidence="3" id="KW-1185">Reference proteome</keyword>
<name>A0A7M7L9D8_APIME</name>
<evidence type="ECO:0000313" key="2">
    <source>
        <dbReference type="EnsemblMetazoa" id="XP_026297263"/>
    </source>
</evidence>
<reference evidence="2" key="1">
    <citation type="submission" date="2021-01" db="UniProtKB">
        <authorList>
            <consortium name="EnsemblMetazoa"/>
        </authorList>
    </citation>
    <scope>IDENTIFICATION</scope>
    <source>
        <strain evidence="2">DH4</strain>
    </source>
</reference>
<reference evidence="4 5" key="2">
    <citation type="submission" date="2025-04" db="UniProtKB">
        <authorList>
            <consortium name="RefSeq"/>
        </authorList>
    </citation>
    <scope>IDENTIFICATION</scope>
    <source>
        <strain evidence="4 5">DH4</strain>
        <tissue evidence="4 5">Whole body</tissue>
    </source>
</reference>
<gene>
    <name evidence="4 5" type="primary">LOC100577805</name>
</gene>
<evidence type="ECO:0000313" key="3">
    <source>
        <dbReference type="Proteomes" id="UP000005203"/>
    </source>
</evidence>
<dbReference type="RefSeq" id="XP_026297264.1">
    <property type="nucleotide sequence ID" value="XM_026441479.1"/>
</dbReference>
<dbReference type="Proteomes" id="UP000005203">
    <property type="component" value="Linkage group LG6"/>
</dbReference>
<keyword evidence="1" id="KW-0175">Coiled coil</keyword>
<accession>A0A7M7L9D8</accession>
<accession>A0A7M7MH76</accession>
<dbReference type="OMA" id="ECAYAIN"/>
<dbReference type="AlphaFoldDB" id="A0A7M7L9D8"/>
<dbReference type="RefSeq" id="XP_026297263.1">
    <property type="nucleotide sequence ID" value="XM_026441478.1"/>
</dbReference>
<proteinExistence type="predicted"/>
<organism evidence="2">
    <name type="scientific">Apis mellifera</name>
    <name type="common">Honeybee</name>
    <dbReference type="NCBI Taxonomy" id="7460"/>
    <lineage>
        <taxon>Eukaryota</taxon>
        <taxon>Metazoa</taxon>
        <taxon>Ecdysozoa</taxon>
        <taxon>Arthropoda</taxon>
        <taxon>Hexapoda</taxon>
        <taxon>Insecta</taxon>
        <taxon>Pterygota</taxon>
        <taxon>Neoptera</taxon>
        <taxon>Endopterygota</taxon>
        <taxon>Hymenoptera</taxon>
        <taxon>Apocrita</taxon>
        <taxon>Aculeata</taxon>
        <taxon>Apoidea</taxon>
        <taxon>Anthophila</taxon>
        <taxon>Apidae</taxon>
        <taxon>Apis</taxon>
    </lineage>
</organism>
<accession>A0A8B8H115</accession>
<evidence type="ECO:0000313" key="5">
    <source>
        <dbReference type="RefSeq" id="XP_026297264.1"/>
    </source>
</evidence>
<feature type="coiled-coil region" evidence="1">
    <location>
        <begin position="207"/>
        <end position="246"/>
    </location>
</feature>
<evidence type="ECO:0000313" key="4">
    <source>
        <dbReference type="RefSeq" id="XP_026297263.1"/>
    </source>
</evidence>
<protein>
    <submittedName>
        <fullName evidence="4 5">Uncharacterized protein LOC100577805 isoform X2</fullName>
    </submittedName>
</protein>
<dbReference type="GeneID" id="100577805"/>